<name>A0A179FMZ4_METCM</name>
<sequence length="1439" mass="161419">MAWKQDGDLLGEMRHIDKVLESLHTDPYVDHFGHMPVIQSVTAEKEVTLGAFLLNILFAAVIRFAWLLWRLPVLLWIPIYYPYVQYILNNTVPVYIIAAAWTICLVDHDPLSFTTSGRSPGVWFTSADFFQLWYWLAAPILYRSAMQVPSFLRDMHATAVKGFSDAFDVDISLSDYVVDCYKPTPPRAAVDEAFRCLLRERHLDKIDGNIDNTEYPWQCRPAVTRKSNVHSDWDMYFSSAKYKERRRATCRRNIQVQRFSFGRDYGPATEKYDGNGKRITPGNLIILEHYDAAKTDVAMLSYAFAKLANKGMEFRDMAAPILEQEEKIGDLRDFAEMGEECTTAAEAHTTEIAGDQHHDEEPEMQPAAEERELAPIDVVDQENVLVAARATETRNDDTPGTITANNDDTEEVTVLLEENTHVQGRNDLRDNVYVEERQSDLGECAFDESDIGRGNEASPSYEAEADNEGERRPLASIESVQEESATNEALVNETSMRLAPKDEQRRFSQDYFLMLDELVDDADISWGCQPEPESSSVEQRIPLFGFELLDPVENVDGNDALIEEDQSSMDKVQHAAQVVLPLTPEYETDPWNGPLSIADDSNLVEEFRTTEVPRTACTQLPLTPESHVAPEDVPLPDDELWEDEIAQKSREAVESSIPETTADNALIESMVSDFNDMKLDEPLCRQELGRTIQDDGDQLCPDVPETEDQEFSDNVLMDIDEDQDMLDEPYLDFLQTQEGNMYFEESEMMLLDDAQDAGFQDTEMILDDPTPEHSVATVLAQAVYGDPNLMIAGMSDEEHNTLIAQQQIQAPVYMEQPTAGMPTVNPSELAIAPFTERGINILAHANQTMFIPEEHPTYTEQAIYMSAHAGQTMLMPGETPTYNETVFIAEDPSAYTEEEYQEDQDQDSDDYVPELPTVADIDQANRATDEFLESMSAPLLDSQLGIPYNFNPYYDPSSQLLEERARADAMTYPNCNMAENQPNYAEQRSEGNSANEAMETTSQYSTEANSAAETEMLSDDAYEPTLSSSSENVDRSENIELGQIFHDLNLGSGLPSSNEPDFDKVNEGTSFNFAHIQEQEDLDLEAEMVESFLADEAMQRVPDAVESDIHSVQYPSTEPRHNGKVGESEPPEYIPEPPSAQFVFQGSAVSNLPILHEEVENDENKENELPPQQQTHMASDVVEAKQESVVVAAPQNLKRSHSSLDTENEERAATRIKVRKSDNKDAPEEDPTDEEPKDVSAEDPSEAQNLPTESKEPKGKERVESPTPLNTSFVPDDDVQPTRPQEAQPLIMGGLILPGGNPMQAASVPESFTGPSTPVRQIGIRTEGPTLSEEEKLERMKQSYLRKKNKPPSVFHDKTRTAPSTPHGTRSPGSVERDEELRSADRLMSLNRLYPLGSPSERLQLSGPGQRTPLRVISMASLRSMYDMGTQEKENTPCR</sequence>
<feature type="compositionally biased region" description="Basic and acidic residues" evidence="1">
    <location>
        <begin position="1375"/>
        <end position="1385"/>
    </location>
</feature>
<reference evidence="3 4" key="1">
    <citation type="journal article" date="2016" name="PLoS Pathog.">
        <title>Biosynthesis of antibiotic leucinostatins in bio-control fungus Purpureocillium lilacinum and their inhibition on phytophthora revealed by genome mining.</title>
        <authorList>
            <person name="Wang G."/>
            <person name="Liu Z."/>
            <person name="Lin R."/>
            <person name="Li E."/>
            <person name="Mao Z."/>
            <person name="Ling J."/>
            <person name="Yang Y."/>
            <person name="Yin W.B."/>
            <person name="Xie B."/>
        </authorList>
    </citation>
    <scope>NUCLEOTIDE SEQUENCE [LARGE SCALE GENOMIC DNA]</scope>
    <source>
        <strain evidence="3">170</strain>
    </source>
</reference>
<gene>
    <name evidence="3" type="ORF">VFPPC_14414</name>
</gene>
<accession>A0A179FMZ4</accession>
<organism evidence="3 4">
    <name type="scientific">Pochonia chlamydosporia 170</name>
    <dbReference type="NCBI Taxonomy" id="1380566"/>
    <lineage>
        <taxon>Eukaryota</taxon>
        <taxon>Fungi</taxon>
        <taxon>Dikarya</taxon>
        <taxon>Ascomycota</taxon>
        <taxon>Pezizomycotina</taxon>
        <taxon>Sordariomycetes</taxon>
        <taxon>Hypocreomycetidae</taxon>
        <taxon>Hypocreales</taxon>
        <taxon>Clavicipitaceae</taxon>
        <taxon>Pochonia</taxon>
    </lineage>
</organism>
<comment type="caution">
    <text evidence="3">The sequence shown here is derived from an EMBL/GenBank/DDBJ whole genome shotgun (WGS) entry which is preliminary data.</text>
</comment>
<keyword evidence="4" id="KW-1185">Reference proteome</keyword>
<feature type="transmembrane region" description="Helical" evidence="2">
    <location>
        <begin position="120"/>
        <end position="142"/>
    </location>
</feature>
<dbReference type="EMBL" id="LSBJ02000004">
    <property type="protein sequence ID" value="OAQ66976.1"/>
    <property type="molecule type" value="Genomic_DNA"/>
</dbReference>
<feature type="compositionally biased region" description="Acidic residues" evidence="1">
    <location>
        <begin position="1227"/>
        <end position="1245"/>
    </location>
</feature>
<dbReference type="OrthoDB" id="4939982at2759"/>
<feature type="compositionally biased region" description="Basic and acidic residues" evidence="1">
    <location>
        <begin position="1209"/>
        <end position="1226"/>
    </location>
</feature>
<keyword evidence="2" id="KW-0472">Membrane</keyword>
<keyword evidence="2" id="KW-0812">Transmembrane</keyword>
<dbReference type="KEGG" id="pchm:VFPPC_14414"/>
<feature type="region of interest" description="Disordered" evidence="1">
    <location>
        <begin position="443"/>
        <end position="473"/>
    </location>
</feature>
<feature type="compositionally biased region" description="Polar residues" evidence="1">
    <location>
        <begin position="1361"/>
        <end position="1372"/>
    </location>
</feature>
<dbReference type="Proteomes" id="UP000078397">
    <property type="component" value="Unassembled WGS sequence"/>
</dbReference>
<evidence type="ECO:0000256" key="2">
    <source>
        <dbReference type="SAM" id="Phobius"/>
    </source>
</evidence>
<keyword evidence="2" id="KW-1133">Transmembrane helix</keyword>
<proteinExistence type="predicted"/>
<evidence type="ECO:0000256" key="1">
    <source>
        <dbReference type="SAM" id="MobiDB-lite"/>
    </source>
</evidence>
<feature type="compositionally biased region" description="Basic and acidic residues" evidence="1">
    <location>
        <begin position="1253"/>
        <end position="1264"/>
    </location>
</feature>
<feature type="transmembrane region" description="Helical" evidence="2">
    <location>
        <begin position="47"/>
        <end position="66"/>
    </location>
</feature>
<protein>
    <submittedName>
        <fullName evidence="3">Uncharacterized protein</fullName>
    </submittedName>
</protein>
<feature type="compositionally biased region" description="Low complexity" evidence="1">
    <location>
        <begin position="1289"/>
        <end position="1303"/>
    </location>
</feature>
<evidence type="ECO:0000313" key="3">
    <source>
        <dbReference type="EMBL" id="OAQ66976.1"/>
    </source>
</evidence>
<dbReference type="RefSeq" id="XP_018144063.1">
    <property type="nucleotide sequence ID" value="XM_018292183.1"/>
</dbReference>
<feature type="region of interest" description="Disordered" evidence="1">
    <location>
        <begin position="985"/>
        <end position="1016"/>
    </location>
</feature>
<dbReference type="GeneID" id="28856177"/>
<evidence type="ECO:0000313" key="4">
    <source>
        <dbReference type="Proteomes" id="UP000078397"/>
    </source>
</evidence>
<dbReference type="STRING" id="1380566.A0A179FMZ4"/>
<feature type="compositionally biased region" description="Polar residues" evidence="1">
    <location>
        <begin position="985"/>
        <end position="1012"/>
    </location>
</feature>
<feature type="region of interest" description="Disordered" evidence="1">
    <location>
        <begin position="1160"/>
        <end position="1412"/>
    </location>
</feature>
<feature type="transmembrane region" description="Helical" evidence="2">
    <location>
        <begin position="86"/>
        <end position="108"/>
    </location>
</feature>